<dbReference type="PANTHER" id="PTHR28112:SF1">
    <property type="entry name" value="SRP-INDEPENDENT TARGETING PROTEIN 3"/>
    <property type="match status" value="1"/>
</dbReference>
<dbReference type="SMART" id="SM00248">
    <property type="entry name" value="ANK"/>
    <property type="match status" value="2"/>
</dbReference>
<evidence type="ECO:0000313" key="2">
    <source>
        <dbReference type="EMBL" id="KAL3790018.1"/>
    </source>
</evidence>
<proteinExistence type="predicted"/>
<evidence type="ECO:0000256" key="1">
    <source>
        <dbReference type="SAM" id="Phobius"/>
    </source>
</evidence>
<reference evidence="2 3" key="1">
    <citation type="journal article" date="2020" name="G3 (Bethesda)">
        <title>Improved Reference Genome for Cyclotella cryptica CCMP332, a Model for Cell Wall Morphogenesis, Salinity Adaptation, and Lipid Production in Diatoms (Bacillariophyta).</title>
        <authorList>
            <person name="Roberts W.R."/>
            <person name="Downey K.M."/>
            <person name="Ruck E.C."/>
            <person name="Traller J.C."/>
            <person name="Alverson A.J."/>
        </authorList>
    </citation>
    <scope>NUCLEOTIDE SEQUENCE [LARGE SCALE GENOMIC DNA]</scope>
    <source>
        <strain evidence="2 3">CCMP332</strain>
    </source>
</reference>
<dbReference type="Pfam" id="PF10032">
    <property type="entry name" value="Pho88"/>
    <property type="match status" value="1"/>
</dbReference>
<dbReference type="Proteomes" id="UP001516023">
    <property type="component" value="Unassembled WGS sequence"/>
</dbReference>
<gene>
    <name evidence="2" type="ORF">HJC23_011374</name>
</gene>
<dbReference type="PANTHER" id="PTHR28112">
    <property type="entry name" value="SRP-INDEPENDENT TARGETING PROTEIN 3"/>
    <property type="match status" value="1"/>
</dbReference>
<evidence type="ECO:0000313" key="3">
    <source>
        <dbReference type="Proteomes" id="UP001516023"/>
    </source>
</evidence>
<keyword evidence="1" id="KW-1133">Transmembrane helix</keyword>
<keyword evidence="1" id="KW-0812">Transmembrane</keyword>
<dbReference type="InterPro" id="IPR002110">
    <property type="entry name" value="Ankyrin_rpt"/>
</dbReference>
<keyword evidence="3" id="KW-1185">Reference proteome</keyword>
<dbReference type="Pfam" id="PF12796">
    <property type="entry name" value="Ank_2"/>
    <property type="match status" value="1"/>
</dbReference>
<name>A0ABD3PPN5_9STRA</name>
<comment type="caution">
    <text evidence="2">The sequence shown here is derived from an EMBL/GenBank/DDBJ whole genome shotgun (WGS) entry which is preliminary data.</text>
</comment>
<feature type="transmembrane region" description="Helical" evidence="1">
    <location>
        <begin position="43"/>
        <end position="67"/>
    </location>
</feature>
<dbReference type="InterPro" id="IPR036770">
    <property type="entry name" value="Ankyrin_rpt-contain_sf"/>
</dbReference>
<keyword evidence="1" id="KW-0472">Membrane</keyword>
<dbReference type="EMBL" id="JABMIG020000134">
    <property type="protein sequence ID" value="KAL3790018.1"/>
    <property type="molecule type" value="Genomic_DNA"/>
</dbReference>
<dbReference type="InterPro" id="IPR012098">
    <property type="entry name" value="SND3_fun"/>
</dbReference>
<accession>A0ABD3PPN5</accession>
<protein>
    <submittedName>
        <fullName evidence="2">Uncharacterized protein</fullName>
    </submittedName>
</protein>
<dbReference type="SUPFAM" id="SSF48403">
    <property type="entry name" value="Ankyrin repeat"/>
    <property type="match status" value="1"/>
</dbReference>
<organism evidence="2 3">
    <name type="scientific">Cyclotella cryptica</name>
    <dbReference type="NCBI Taxonomy" id="29204"/>
    <lineage>
        <taxon>Eukaryota</taxon>
        <taxon>Sar</taxon>
        <taxon>Stramenopiles</taxon>
        <taxon>Ochrophyta</taxon>
        <taxon>Bacillariophyta</taxon>
        <taxon>Coscinodiscophyceae</taxon>
        <taxon>Thalassiosirophycidae</taxon>
        <taxon>Stephanodiscales</taxon>
        <taxon>Stephanodiscaceae</taxon>
        <taxon>Cyclotella</taxon>
    </lineage>
</organism>
<sequence>MKKHNPRTTTCEQRNSSTMAVNKMFVMLPVMLAARKLDGEDPNIVFLLRCLYGAVQTIALILVLFVYTKASAAAADKANDVLVYVPPPPQPFAAPEAKKTYQEKSLSNQLISGARGLVGSTVFGVCMTVGLHLWKGMIVGLAIQSVMAPFNLYENPLVQAVFLKGGFANLKEKRIFGEKRREEIDESDLVTDDQGNTIVLKQTASKSKKDGGEKNGSKSFEDILLDTWDLGEEADIAALMSALTKNNINNATKENAWTPIMIMSGLGASGVGEALKRMRDLGANPEIVDKEGWNALHWAAFHGSAEAARVLLEKDVYDGITLGLHTVADKEGKTPVDLARDEKNDDVTKAIKEAAENATDLAAGAKDGMRKRK</sequence>
<dbReference type="AlphaFoldDB" id="A0ABD3PPN5"/>
<dbReference type="Gene3D" id="1.25.40.20">
    <property type="entry name" value="Ankyrin repeat-containing domain"/>
    <property type="match status" value="1"/>
</dbReference>